<evidence type="ECO:0000259" key="5">
    <source>
        <dbReference type="Pfam" id="PF00676"/>
    </source>
</evidence>
<dbReference type="PANTHER" id="PTHR43380">
    <property type="entry name" value="2-OXOISOVALERATE DEHYDROGENASE SUBUNIT ALPHA, MITOCHONDRIAL"/>
    <property type="match status" value="1"/>
</dbReference>
<dbReference type="GO" id="GO:0004739">
    <property type="term" value="F:pyruvate dehydrogenase (acetyl-transferring) activity"/>
    <property type="evidence" value="ECO:0007669"/>
    <property type="project" value="UniProtKB-UniRule"/>
</dbReference>
<evidence type="ECO:0000256" key="2">
    <source>
        <dbReference type="ARBA" id="ARBA00023002"/>
    </source>
</evidence>
<evidence type="ECO:0000313" key="7">
    <source>
        <dbReference type="Proteomes" id="UP000007756"/>
    </source>
</evidence>
<comment type="catalytic activity">
    <reaction evidence="4">
        <text>N(6)-[(R)-lipoyl]-L-lysyl-[protein] + pyruvate + H(+) = N(6)-[(R)-S(8)-acetyldihydrolipoyl]-L-lysyl-[protein] + CO2</text>
        <dbReference type="Rhea" id="RHEA:19189"/>
        <dbReference type="Rhea" id="RHEA-COMP:10474"/>
        <dbReference type="Rhea" id="RHEA-COMP:10478"/>
        <dbReference type="ChEBI" id="CHEBI:15361"/>
        <dbReference type="ChEBI" id="CHEBI:15378"/>
        <dbReference type="ChEBI" id="CHEBI:16526"/>
        <dbReference type="ChEBI" id="CHEBI:83099"/>
        <dbReference type="ChEBI" id="CHEBI:83111"/>
        <dbReference type="EC" id="1.2.4.1"/>
    </reaction>
</comment>
<protein>
    <recommendedName>
        <fullName evidence="4">Pyruvate dehydrogenase E1 component subunit alpha</fullName>
        <ecNumber evidence="4">1.2.4.1</ecNumber>
    </recommendedName>
</protein>
<comment type="subunit">
    <text evidence="4">Heterodimer of an alpha and a beta chain.</text>
</comment>
<keyword evidence="3 4" id="KW-0786">Thiamine pyrophosphate</keyword>
<proteinExistence type="predicted"/>
<accession>A0A0H3DME2</accession>
<keyword evidence="4 6" id="KW-0670">Pyruvate</keyword>
<dbReference type="Proteomes" id="UP000007756">
    <property type="component" value="Chromosome"/>
</dbReference>
<dbReference type="KEGG" id="mpj:MPNE_0455"/>
<dbReference type="SMR" id="A0A0H3DME2"/>
<dbReference type="NCBIfam" id="TIGR03181">
    <property type="entry name" value="PDH_E1_alph_x"/>
    <property type="match status" value="1"/>
</dbReference>
<dbReference type="GeneID" id="66608948"/>
<evidence type="ECO:0000256" key="1">
    <source>
        <dbReference type="ARBA" id="ARBA00001964"/>
    </source>
</evidence>
<dbReference type="InterPro" id="IPR050771">
    <property type="entry name" value="Alpha-ketoacid_DH_E1_comp"/>
</dbReference>
<evidence type="ECO:0000256" key="3">
    <source>
        <dbReference type="ARBA" id="ARBA00023052"/>
    </source>
</evidence>
<dbReference type="PATRIC" id="fig|722438.3.peg.439"/>
<dbReference type="EC" id="1.2.4.1" evidence="4"/>
<dbReference type="InterPro" id="IPR017596">
    <property type="entry name" value="PdhA/BkdA"/>
</dbReference>
<organism evidence="6 7">
    <name type="scientific">Mycoplasmoides pneumoniae (strain ATCC 15531 / DSM 23978 / CIP 103766 / NBRC 14401 / NCTC 10119 / FH)</name>
    <name type="common">Mycoplasma pneumoniae</name>
    <dbReference type="NCBI Taxonomy" id="722438"/>
    <lineage>
        <taxon>Bacteria</taxon>
        <taxon>Bacillati</taxon>
        <taxon>Mycoplasmatota</taxon>
        <taxon>Mycoplasmoidales</taxon>
        <taxon>Mycoplasmoidaceae</taxon>
        <taxon>Mycoplasmoides</taxon>
    </lineage>
</organism>
<evidence type="ECO:0000256" key="4">
    <source>
        <dbReference type="RuleBase" id="RU366007"/>
    </source>
</evidence>
<feature type="domain" description="Dehydrogenase E1 component" evidence="5">
    <location>
        <begin position="44"/>
        <end position="321"/>
    </location>
</feature>
<dbReference type="GO" id="GO:0009083">
    <property type="term" value="P:branched-chain amino acid catabolic process"/>
    <property type="evidence" value="ECO:0007669"/>
    <property type="project" value="TreeGrafter"/>
</dbReference>
<evidence type="ECO:0000313" key="6">
    <source>
        <dbReference type="EMBL" id="ADK86911.1"/>
    </source>
</evidence>
<dbReference type="RefSeq" id="WP_010874749.1">
    <property type="nucleotide sequence ID" value="NZ_CP010546.1"/>
</dbReference>
<dbReference type="eggNOG" id="COG1071">
    <property type="taxonomic scope" value="Bacteria"/>
</dbReference>
<sequence length="358" mass="40594">MAILIKNKVPTTLYQVYDNEGKLMDPNHKITLSNEQLKHAFYLMNLSRIMDKKMLVWQRAGKMLNFAPNLGEEALQVGMGMGLNENDWFCPTFRSGALMLYRGVKPEQLLLYWNGNENGSKIEAKYKTLPINITIGAQYSHAAGLGYMLHYKKLPNVAVTMIGDGGTAEGEFYEAMNIASIHKWNSVFCINNNQFAISTRTKLESAVSDLSTKAIAVNIPRIRVDGNDLIASYEAMHEAANYARSGNGPVLIEFFSWRQGPHTTSDDPSIYRTKEEEAEAMKSDPVKRLRNFLFDRGILTPQQEEEMVAKIEQEVQAAYEVMVSKTPVTLDEVFDYNYEKLTPDLARQKAEAKKYFKD</sequence>
<dbReference type="EMBL" id="CP002077">
    <property type="protein sequence ID" value="ADK86911.1"/>
    <property type="molecule type" value="Genomic_DNA"/>
</dbReference>
<dbReference type="PaxDb" id="722438-MPNE_0455"/>
<keyword evidence="2 4" id="KW-0560">Oxidoreductase</keyword>
<dbReference type="InterPro" id="IPR029061">
    <property type="entry name" value="THDP-binding"/>
</dbReference>
<dbReference type="CDD" id="cd02000">
    <property type="entry name" value="TPP_E1_PDC_ADC_BCADC"/>
    <property type="match status" value="1"/>
</dbReference>
<gene>
    <name evidence="6" type="primary">pdhA</name>
    <name evidence="6" type="ordered locus">MPNE_0455</name>
</gene>
<dbReference type="Gene3D" id="3.40.50.970">
    <property type="match status" value="1"/>
</dbReference>
<dbReference type="HOGENOM" id="CLU_029393_1_0_14"/>
<dbReference type="FunFam" id="3.40.50.970:FF:000134">
    <property type="entry name" value="Pyruvate dehydrogenase E1 component subunit alpha"/>
    <property type="match status" value="1"/>
</dbReference>
<dbReference type="AlphaFoldDB" id="A0A0H3DME2"/>
<reference evidence="6 7" key="1">
    <citation type="journal article" date="2010" name="Appl. Environ. Microbiol.">
        <title>Targeted chromosomal knockouts in Mycoplasma pneumoniae.</title>
        <authorList>
            <person name="Krishnakumar R."/>
            <person name="Assad-Garcia N."/>
            <person name="Benders G.A."/>
            <person name="Phan Q."/>
            <person name="Montague M.G."/>
            <person name="Glass J.I."/>
        </authorList>
    </citation>
    <scope>NUCLEOTIDE SEQUENCE [LARGE SCALE GENOMIC DNA]</scope>
    <source>
        <strain evidence="7">ATCC 15531 / DSM 22911 / NBRC 14401 / NCTC 10119 / FH</strain>
    </source>
</reference>
<dbReference type="Pfam" id="PF00676">
    <property type="entry name" value="E1_dh"/>
    <property type="match status" value="1"/>
</dbReference>
<dbReference type="SUPFAM" id="SSF52518">
    <property type="entry name" value="Thiamin diphosphate-binding fold (THDP-binding)"/>
    <property type="match status" value="1"/>
</dbReference>
<comment type="cofactor">
    <cofactor evidence="1 4">
        <name>thiamine diphosphate</name>
        <dbReference type="ChEBI" id="CHEBI:58937"/>
    </cofactor>
</comment>
<name>A0A0H3DME2_MYCPB</name>
<comment type="function">
    <text evidence="4">The pyruvate dehydrogenase complex catalyzes the overall conversion of pyruvate to acetyl-CoA and CO(2). It contains multiple copies of three enzymatic components: pyruvate dehydrogenase (E1), dihydrolipoamide acetyltransferase (E2) and lipoamide dehydrogenase (E3).</text>
</comment>
<dbReference type="PANTHER" id="PTHR43380:SF1">
    <property type="entry name" value="2-OXOISOVALERATE DEHYDROGENASE SUBUNIT ALPHA, MITOCHONDRIAL"/>
    <property type="match status" value="1"/>
</dbReference>
<dbReference type="STRING" id="722438.F539_02200"/>
<dbReference type="InterPro" id="IPR001017">
    <property type="entry name" value="DH_E1"/>
</dbReference>